<reference evidence="2" key="2">
    <citation type="submission" date="2015-01" db="EMBL/GenBank/DDBJ databases">
        <title>Evolutionary Origins and Diversification of the Mycorrhizal Mutualists.</title>
        <authorList>
            <consortium name="DOE Joint Genome Institute"/>
            <consortium name="Mycorrhizal Genomics Consortium"/>
            <person name="Kohler A."/>
            <person name="Kuo A."/>
            <person name="Nagy L.G."/>
            <person name="Floudas D."/>
            <person name="Copeland A."/>
            <person name="Barry K.W."/>
            <person name="Cichocki N."/>
            <person name="Veneault-Fourrey C."/>
            <person name="LaButti K."/>
            <person name="Lindquist E.A."/>
            <person name="Lipzen A."/>
            <person name="Lundell T."/>
            <person name="Morin E."/>
            <person name="Murat C."/>
            <person name="Riley R."/>
            <person name="Ohm R."/>
            <person name="Sun H."/>
            <person name="Tunlid A."/>
            <person name="Henrissat B."/>
            <person name="Grigoriev I.V."/>
            <person name="Hibbett D.S."/>
            <person name="Martin F."/>
        </authorList>
    </citation>
    <scope>NUCLEOTIDE SEQUENCE [LARGE SCALE GENOMIC DNA]</scope>
    <source>
        <strain evidence="2">441</strain>
    </source>
</reference>
<feature type="non-terminal residue" evidence="1">
    <location>
        <position position="1"/>
    </location>
</feature>
<dbReference type="AlphaFoldDB" id="A0A0C9Y0V2"/>
<dbReference type="OrthoDB" id="2665876at2759"/>
<gene>
    <name evidence="1" type="ORF">PISMIDRAFT_123823</name>
</gene>
<dbReference type="Proteomes" id="UP000054018">
    <property type="component" value="Unassembled WGS sequence"/>
</dbReference>
<sequence>HVAKYEPVANKVGPVVVDTPIEFRVERKMVGEPIADLLQLPAQPPERKVGDRLSRGCGNSFDWDSGGFLWPEG</sequence>
<protein>
    <submittedName>
        <fullName evidence="1">Uncharacterized protein</fullName>
    </submittedName>
</protein>
<reference evidence="1 2" key="1">
    <citation type="submission" date="2014-04" db="EMBL/GenBank/DDBJ databases">
        <authorList>
            <consortium name="DOE Joint Genome Institute"/>
            <person name="Kuo A."/>
            <person name="Kohler A."/>
            <person name="Costa M.D."/>
            <person name="Nagy L.G."/>
            <person name="Floudas D."/>
            <person name="Copeland A."/>
            <person name="Barry K.W."/>
            <person name="Cichocki N."/>
            <person name="Veneault-Fourrey C."/>
            <person name="LaButti K."/>
            <person name="Lindquist E.A."/>
            <person name="Lipzen A."/>
            <person name="Lundell T."/>
            <person name="Morin E."/>
            <person name="Murat C."/>
            <person name="Sun H."/>
            <person name="Tunlid A."/>
            <person name="Henrissat B."/>
            <person name="Grigoriev I.V."/>
            <person name="Hibbett D.S."/>
            <person name="Martin F."/>
            <person name="Nordberg H.P."/>
            <person name="Cantor M.N."/>
            <person name="Hua S.X."/>
        </authorList>
    </citation>
    <scope>NUCLEOTIDE SEQUENCE [LARGE SCALE GENOMIC DNA]</scope>
    <source>
        <strain evidence="1 2">441</strain>
    </source>
</reference>
<evidence type="ECO:0000313" key="2">
    <source>
        <dbReference type="Proteomes" id="UP000054018"/>
    </source>
</evidence>
<dbReference type="EMBL" id="KN834401">
    <property type="protein sequence ID" value="KIK10836.1"/>
    <property type="molecule type" value="Genomic_DNA"/>
</dbReference>
<organism evidence="1 2">
    <name type="scientific">Pisolithus microcarpus 441</name>
    <dbReference type="NCBI Taxonomy" id="765257"/>
    <lineage>
        <taxon>Eukaryota</taxon>
        <taxon>Fungi</taxon>
        <taxon>Dikarya</taxon>
        <taxon>Basidiomycota</taxon>
        <taxon>Agaricomycotina</taxon>
        <taxon>Agaricomycetes</taxon>
        <taxon>Agaricomycetidae</taxon>
        <taxon>Boletales</taxon>
        <taxon>Sclerodermatineae</taxon>
        <taxon>Pisolithaceae</taxon>
        <taxon>Pisolithus</taxon>
    </lineage>
</organism>
<accession>A0A0C9Y0V2</accession>
<keyword evidence="2" id="KW-1185">Reference proteome</keyword>
<evidence type="ECO:0000313" key="1">
    <source>
        <dbReference type="EMBL" id="KIK10836.1"/>
    </source>
</evidence>
<proteinExistence type="predicted"/>
<name>A0A0C9Y0V2_9AGAM</name>
<dbReference type="HOGENOM" id="CLU_179474_1_0_1"/>